<feature type="transmembrane region" description="Helical" evidence="6">
    <location>
        <begin position="198"/>
        <end position="220"/>
    </location>
</feature>
<dbReference type="Proteomes" id="UP000201613">
    <property type="component" value="Unassembled WGS sequence"/>
</dbReference>
<evidence type="ECO:0000256" key="3">
    <source>
        <dbReference type="ARBA" id="ARBA00022692"/>
    </source>
</evidence>
<reference evidence="7 8" key="1">
    <citation type="submission" date="2017-05" db="EMBL/GenBank/DDBJ databases">
        <authorList>
            <person name="Song R."/>
            <person name="Chenine A.L."/>
            <person name="Ruprecht R.M."/>
        </authorList>
    </citation>
    <scope>NUCLEOTIDE SEQUENCE [LARGE SCALE GENOMIC DNA]</scope>
    <source>
        <strain evidence="7 8">CECT 8899</strain>
    </source>
</reference>
<keyword evidence="5 6" id="KW-0472">Membrane</keyword>
<feature type="transmembrane region" description="Helical" evidence="6">
    <location>
        <begin position="350"/>
        <end position="367"/>
    </location>
</feature>
<organism evidence="7 8">
    <name type="scientific">Flavimaricola marinus</name>
    <dbReference type="NCBI Taxonomy" id="1819565"/>
    <lineage>
        <taxon>Bacteria</taxon>
        <taxon>Pseudomonadati</taxon>
        <taxon>Pseudomonadota</taxon>
        <taxon>Alphaproteobacteria</taxon>
        <taxon>Rhodobacterales</taxon>
        <taxon>Paracoccaceae</taxon>
        <taxon>Flavimaricola</taxon>
    </lineage>
</organism>
<evidence type="ECO:0000256" key="1">
    <source>
        <dbReference type="ARBA" id="ARBA00004651"/>
    </source>
</evidence>
<accession>A0A238LIR1</accession>
<dbReference type="PANTHER" id="PTHR30250:SF11">
    <property type="entry name" value="O-ANTIGEN TRANSPORTER-RELATED"/>
    <property type="match status" value="1"/>
</dbReference>
<dbReference type="GO" id="GO:0005886">
    <property type="term" value="C:plasma membrane"/>
    <property type="evidence" value="ECO:0007669"/>
    <property type="project" value="UniProtKB-SubCell"/>
</dbReference>
<feature type="transmembrane region" description="Helical" evidence="6">
    <location>
        <begin position="435"/>
        <end position="456"/>
    </location>
</feature>
<feature type="transmembrane region" description="Helical" evidence="6">
    <location>
        <begin position="80"/>
        <end position="102"/>
    </location>
</feature>
<feature type="transmembrane region" description="Helical" evidence="6">
    <location>
        <begin position="280"/>
        <end position="300"/>
    </location>
</feature>
<gene>
    <name evidence="7" type="ORF">LOM8899_03459</name>
</gene>
<keyword evidence="2" id="KW-1003">Cell membrane</keyword>
<comment type="subcellular location">
    <subcellularLocation>
        <location evidence="1">Cell membrane</location>
        <topology evidence="1">Multi-pass membrane protein</topology>
    </subcellularLocation>
</comment>
<keyword evidence="4 6" id="KW-1133">Transmembrane helix</keyword>
<feature type="transmembrane region" description="Helical" evidence="6">
    <location>
        <begin position="167"/>
        <end position="186"/>
    </location>
</feature>
<dbReference type="InterPro" id="IPR050833">
    <property type="entry name" value="Poly_Biosynth_Transport"/>
</dbReference>
<keyword evidence="8" id="KW-1185">Reference proteome</keyword>
<feature type="transmembrane region" description="Helical" evidence="6">
    <location>
        <begin position="410"/>
        <end position="429"/>
    </location>
</feature>
<feature type="transmembrane region" description="Helical" evidence="6">
    <location>
        <begin position="312"/>
        <end position="329"/>
    </location>
</feature>
<dbReference type="EMBL" id="FXZK01000008">
    <property type="protein sequence ID" value="SMY09294.1"/>
    <property type="molecule type" value="Genomic_DNA"/>
</dbReference>
<evidence type="ECO:0000313" key="8">
    <source>
        <dbReference type="Proteomes" id="UP000201613"/>
    </source>
</evidence>
<feature type="transmembrane region" description="Helical" evidence="6">
    <location>
        <begin position="139"/>
        <end position="161"/>
    </location>
</feature>
<evidence type="ECO:0000256" key="6">
    <source>
        <dbReference type="SAM" id="Phobius"/>
    </source>
</evidence>
<keyword evidence="3 6" id="KW-0812">Transmembrane</keyword>
<dbReference type="AlphaFoldDB" id="A0A238LIR1"/>
<evidence type="ECO:0000256" key="5">
    <source>
        <dbReference type="ARBA" id="ARBA00023136"/>
    </source>
</evidence>
<feature type="transmembrane region" description="Helical" evidence="6">
    <location>
        <begin position="373"/>
        <end position="395"/>
    </location>
</feature>
<protein>
    <submittedName>
        <fullName evidence="7">Colanic acid exporter</fullName>
    </submittedName>
</protein>
<evidence type="ECO:0000313" key="7">
    <source>
        <dbReference type="EMBL" id="SMY09294.1"/>
    </source>
</evidence>
<evidence type="ECO:0000256" key="4">
    <source>
        <dbReference type="ARBA" id="ARBA00022989"/>
    </source>
</evidence>
<name>A0A238LIR1_9RHOB</name>
<dbReference type="RefSeq" id="WP_093993483.1">
    <property type="nucleotide sequence ID" value="NZ_FXZK01000008.1"/>
</dbReference>
<dbReference type="PANTHER" id="PTHR30250">
    <property type="entry name" value="PST FAMILY PREDICTED COLANIC ACID TRANSPORTER"/>
    <property type="match status" value="1"/>
</dbReference>
<feature type="transmembrane region" description="Helical" evidence="6">
    <location>
        <begin position="232"/>
        <end position="253"/>
    </location>
</feature>
<dbReference type="OrthoDB" id="7605542at2"/>
<dbReference type="Pfam" id="PF13440">
    <property type="entry name" value="Polysacc_synt_3"/>
    <property type="match status" value="1"/>
</dbReference>
<proteinExistence type="predicted"/>
<feature type="transmembrane region" description="Helical" evidence="6">
    <location>
        <begin position="37"/>
        <end position="56"/>
    </location>
</feature>
<evidence type="ECO:0000256" key="2">
    <source>
        <dbReference type="ARBA" id="ARBA00022475"/>
    </source>
</evidence>
<sequence>MARIALLILSGNAATSFFLLVRNLLIARLISVEDYGIGATFAVAMAIVEMASFLGLQQQIIQDRDGNDPRFQAALQGFQLLRGVIAAIVMFLMADWIAAFLGIPEVAWAYQLMAVVPLLNGLQHFDIHRLNREMRFMPLLLTGLLPAVLSVVAVWPLYLWFGDYRVTLYALIFFIAVSVATSHLMAQRPYQIAFDRAVIRRSLSFGWPLLVNGFLLFLVFQGDKMIVGRELGMETLAIFAMGMTLALSPALIISKSAQNFFLPQLSQSDISAAQFQQRGILAVETVLAMTLAFVLGMALLGPAVVHLLLGESYAELATLLIWFAIVQGLRIFKVGPQTIAMALGHTRNDMYANIARILVFPAAWYWAVVSGDLLILLGIALLGEALALIVALYLLQRRCQFPVRLIRRPMIGSVLALVVAGLLAGLPALNPQVPIAGPLLALIGAVVICAITYIALPTLRALLLKRRQGPTVQ</sequence>